<keyword evidence="2" id="KW-1185">Reference proteome</keyword>
<dbReference type="EMBL" id="CP141614">
    <property type="protein sequence ID" value="WRP15664.1"/>
    <property type="molecule type" value="Genomic_DNA"/>
</dbReference>
<reference evidence="2" key="1">
    <citation type="submission" date="2023-12" db="EMBL/GenBank/DDBJ databases">
        <title>Novel isolates from deep terrestrial aquifers shed light on the physiology and ecology of the class Limnochordia.</title>
        <authorList>
            <person name="Karnachuk O.V."/>
            <person name="Lukina A.P."/>
            <person name="Avakyan M.R."/>
            <person name="Kadnikov V."/>
            <person name="Begmatov S."/>
            <person name="Beletsky A.V."/>
            <person name="Mardanov A.V."/>
            <person name="Ravin N.V."/>
        </authorList>
    </citation>
    <scope>NUCLEOTIDE SEQUENCE [LARGE SCALE GENOMIC DNA]</scope>
    <source>
        <strain evidence="2">LN</strain>
    </source>
</reference>
<evidence type="ECO:0000313" key="1">
    <source>
        <dbReference type="EMBL" id="WRP15664.1"/>
    </source>
</evidence>
<dbReference type="RefSeq" id="WP_324670070.1">
    <property type="nucleotide sequence ID" value="NZ_CP141614.1"/>
</dbReference>
<dbReference type="Proteomes" id="UP001333102">
    <property type="component" value="Chromosome"/>
</dbReference>
<proteinExistence type="predicted"/>
<accession>A0ABZ1BSD3</accession>
<protein>
    <submittedName>
        <fullName evidence="1">Uncharacterized protein</fullName>
    </submittedName>
</protein>
<name>A0ABZ1BSD3_9FIRM</name>
<evidence type="ECO:0000313" key="2">
    <source>
        <dbReference type="Proteomes" id="UP001333102"/>
    </source>
</evidence>
<sequence length="63" mass="7127">MLTDPEPVRARLALLAEYLGDLEAVQDASLEQFLADKKLRRYVERTLGPAARWSPNEGDARGW</sequence>
<gene>
    <name evidence="1" type="ORF">VLY81_05750</name>
</gene>
<organism evidence="1 2">
    <name type="scientific">Geochorda subterranea</name>
    <dbReference type="NCBI Taxonomy" id="3109564"/>
    <lineage>
        <taxon>Bacteria</taxon>
        <taxon>Bacillati</taxon>
        <taxon>Bacillota</taxon>
        <taxon>Limnochordia</taxon>
        <taxon>Limnochordales</taxon>
        <taxon>Geochordaceae</taxon>
        <taxon>Geochorda</taxon>
    </lineage>
</organism>